<dbReference type="KEGG" id="mbat:BN1208_0269"/>
<dbReference type="SUPFAM" id="SSF82784">
    <property type="entry name" value="OsmC-like"/>
    <property type="match status" value="1"/>
</dbReference>
<dbReference type="OrthoDB" id="9804010at2"/>
<protein>
    <submittedName>
        <fullName evidence="1">Protein YhfA</fullName>
    </submittedName>
</protein>
<reference evidence="2" key="1">
    <citation type="submission" date="2014-12" db="EMBL/GenBank/DDBJ databases">
        <authorList>
            <person name="Salcher M.M."/>
        </authorList>
    </citation>
    <scope>NUCLEOTIDE SEQUENCE [LARGE SCALE GENOMIC DNA]</scope>
    <source>
        <strain evidence="2">MMS-10A-171</strain>
    </source>
</reference>
<keyword evidence="2" id="KW-1185">Reference proteome</keyword>
<dbReference type="InterPro" id="IPR036102">
    <property type="entry name" value="OsmC/Ohrsf"/>
</dbReference>
<dbReference type="PANTHER" id="PTHR34352:SF1">
    <property type="entry name" value="PROTEIN YHFA"/>
    <property type="match status" value="1"/>
</dbReference>
<dbReference type="STRING" id="1581557.BN1208_0269"/>
<dbReference type="RefSeq" id="WP_046487084.1">
    <property type="nucleotide sequence ID" value="NZ_LN827929.1"/>
</dbReference>
<dbReference type="InterPro" id="IPR015946">
    <property type="entry name" value="KH_dom-like_a/b"/>
</dbReference>
<dbReference type="InterPro" id="IPR003718">
    <property type="entry name" value="OsmC/Ohr_fam"/>
</dbReference>
<organism evidence="1 2">
    <name type="scientific">Candidatus Methylopumilus planktonicus</name>
    <dbReference type="NCBI Taxonomy" id="1581557"/>
    <lineage>
        <taxon>Bacteria</taxon>
        <taxon>Pseudomonadati</taxon>
        <taxon>Pseudomonadota</taxon>
        <taxon>Betaproteobacteria</taxon>
        <taxon>Nitrosomonadales</taxon>
        <taxon>Methylophilaceae</taxon>
        <taxon>Candidatus Methylopumilus</taxon>
    </lineage>
</organism>
<dbReference type="PANTHER" id="PTHR34352">
    <property type="entry name" value="PROTEIN YHFA"/>
    <property type="match status" value="1"/>
</dbReference>
<dbReference type="AlphaFoldDB" id="A0A0D6EV59"/>
<dbReference type="Gene3D" id="2.20.25.10">
    <property type="match status" value="1"/>
</dbReference>
<gene>
    <name evidence="1" type="primary">yhfA</name>
    <name evidence="1" type="ORF">BN1208_0269</name>
</gene>
<dbReference type="NCBIfam" id="NF008009">
    <property type="entry name" value="PRK10738.1"/>
    <property type="match status" value="1"/>
</dbReference>
<name>A0A0D6EV59_9PROT</name>
<proteinExistence type="predicted"/>
<evidence type="ECO:0000313" key="1">
    <source>
        <dbReference type="EMBL" id="CEZ19163.1"/>
    </source>
</evidence>
<dbReference type="EMBL" id="LN827929">
    <property type="protein sequence ID" value="CEZ19163.1"/>
    <property type="molecule type" value="Genomic_DNA"/>
</dbReference>
<dbReference type="Proteomes" id="UP000064007">
    <property type="component" value="Chromosome 1"/>
</dbReference>
<accession>A0A0D6EV59</accession>
<dbReference type="Pfam" id="PF02566">
    <property type="entry name" value="OsmC"/>
    <property type="match status" value="1"/>
</dbReference>
<sequence length="139" mass="15530">MKARVKWIENVCFIGESESNHSVILDGPEELGGRKLGMRPMEMLLIGMGGCTSFDVVTILKKSRQPISDCYAEIEATRAETVPKVFTKIHIHFVLKGKGLDKDQVERAIKLSAEKYCSASIMLSKSVEITHDFEIKEEG</sequence>
<evidence type="ECO:0000313" key="2">
    <source>
        <dbReference type="Proteomes" id="UP000064007"/>
    </source>
</evidence>
<dbReference type="HOGENOM" id="CLU_114057_1_2_4"/>
<dbReference type="Gene3D" id="3.30.300.20">
    <property type="match status" value="1"/>
</dbReference>